<reference evidence="6 7" key="1">
    <citation type="submission" date="2019-10" db="EMBL/GenBank/DDBJ databases">
        <authorList>
            <person name="Palmer J.M."/>
        </authorList>
    </citation>
    <scope>NUCLEOTIDE SEQUENCE [LARGE SCALE GENOMIC DNA]</scope>
    <source>
        <strain evidence="6 7">TWF694</strain>
    </source>
</reference>
<dbReference type="InterPro" id="IPR021109">
    <property type="entry name" value="Peptidase_aspartic_dom_sf"/>
</dbReference>
<dbReference type="Gene3D" id="2.40.70.10">
    <property type="entry name" value="Acid Proteases"/>
    <property type="match status" value="2"/>
</dbReference>
<evidence type="ECO:0000313" key="7">
    <source>
        <dbReference type="Proteomes" id="UP001365542"/>
    </source>
</evidence>
<dbReference type="AlphaFoldDB" id="A0AAV9XH98"/>
<comment type="similarity">
    <text evidence="1">Belongs to the peptidase A1 family.</text>
</comment>
<keyword evidence="3" id="KW-0812">Transmembrane</keyword>
<evidence type="ECO:0000256" key="2">
    <source>
        <dbReference type="SAM" id="MobiDB-lite"/>
    </source>
</evidence>
<protein>
    <recommendedName>
        <fullName evidence="5">Peptidase A1 domain-containing protein</fullName>
    </recommendedName>
</protein>
<evidence type="ECO:0000256" key="1">
    <source>
        <dbReference type="ARBA" id="ARBA00007447"/>
    </source>
</evidence>
<keyword evidence="4" id="KW-0732">Signal</keyword>
<sequence>MKVPKGLLVLFVGLAIAEGLTLQLQSSLGQPVGLFGGHGALTKRALTISTTFHFAAPQFSYYVDILIGSASELVRLRLSSDPYTWVAGPLTDENYCNGSTQENFDLCINANFSGVFDPASSSTFKNLTTALNLTSSDARYYTLGYYGQDRFQISQTAIDNVHFGIANRYSLPPQLGLGVSSSAETTFLQTMLNEKIINLLSYGIYLNDYDFNSSELTFGAIDTAKYDGYLITFESSSTTVVPLQSLQYDDSTGGGPQVLARNWNVNVEFSTSFLYLPEGPLQSIVGNVDAQFDTIYGGYLTDCKYRWSNKSLLFNFEGMNITVPANQWIVPAYTTAGYQTTLRGAPACLVLVDSIDKYALATQAGYDAVFGVPFVRATYLVLDFTNRQISFAPAKLNASESNPETLGPDGVAPFATVIPSSTGAATASPTGAPSTSATNTTGPGGAGKTPTGFPKWAPSILVPFALLGGGILFIICKKRRPRNGLSPMPSPPMAQFSH</sequence>
<dbReference type="PANTHER" id="PTHR47966:SF65">
    <property type="entry name" value="ASPARTIC-TYPE ENDOPEPTIDASE"/>
    <property type="match status" value="1"/>
</dbReference>
<evidence type="ECO:0000256" key="3">
    <source>
        <dbReference type="SAM" id="Phobius"/>
    </source>
</evidence>
<keyword evidence="7" id="KW-1185">Reference proteome</keyword>
<dbReference type="PROSITE" id="PS51767">
    <property type="entry name" value="PEPTIDASE_A1"/>
    <property type="match status" value="1"/>
</dbReference>
<name>A0AAV9XH98_9PEZI</name>
<gene>
    <name evidence="6" type="ORF">TWF694_007238</name>
</gene>
<keyword evidence="3" id="KW-1133">Transmembrane helix</keyword>
<dbReference type="GO" id="GO:0006508">
    <property type="term" value="P:proteolysis"/>
    <property type="evidence" value="ECO:0007669"/>
    <property type="project" value="InterPro"/>
</dbReference>
<dbReference type="GO" id="GO:0004190">
    <property type="term" value="F:aspartic-type endopeptidase activity"/>
    <property type="evidence" value="ECO:0007669"/>
    <property type="project" value="InterPro"/>
</dbReference>
<feature type="chain" id="PRO_5043642635" description="Peptidase A1 domain-containing protein" evidence="4">
    <location>
        <begin position="20"/>
        <end position="498"/>
    </location>
</feature>
<dbReference type="EMBL" id="JAVHJO010000003">
    <property type="protein sequence ID" value="KAK6541427.1"/>
    <property type="molecule type" value="Genomic_DNA"/>
</dbReference>
<feature type="region of interest" description="Disordered" evidence="2">
    <location>
        <begin position="422"/>
        <end position="450"/>
    </location>
</feature>
<accession>A0AAV9XH98</accession>
<proteinExistence type="inferred from homology"/>
<feature type="compositionally biased region" description="Low complexity" evidence="2">
    <location>
        <begin position="422"/>
        <end position="441"/>
    </location>
</feature>
<comment type="caution">
    <text evidence="6">The sequence shown here is derived from an EMBL/GenBank/DDBJ whole genome shotgun (WGS) entry which is preliminary data.</text>
</comment>
<keyword evidence="3" id="KW-0472">Membrane</keyword>
<dbReference type="Pfam" id="PF00026">
    <property type="entry name" value="Asp"/>
    <property type="match status" value="1"/>
</dbReference>
<evidence type="ECO:0000313" key="6">
    <source>
        <dbReference type="EMBL" id="KAK6541427.1"/>
    </source>
</evidence>
<dbReference type="Proteomes" id="UP001365542">
    <property type="component" value="Unassembled WGS sequence"/>
</dbReference>
<feature type="signal peptide" evidence="4">
    <location>
        <begin position="1"/>
        <end position="19"/>
    </location>
</feature>
<dbReference type="SUPFAM" id="SSF50630">
    <property type="entry name" value="Acid proteases"/>
    <property type="match status" value="1"/>
</dbReference>
<dbReference type="PANTHER" id="PTHR47966">
    <property type="entry name" value="BETA-SITE APP-CLEAVING ENZYME, ISOFORM A-RELATED"/>
    <property type="match status" value="1"/>
</dbReference>
<evidence type="ECO:0000256" key="4">
    <source>
        <dbReference type="SAM" id="SignalP"/>
    </source>
</evidence>
<feature type="domain" description="Peptidase A1" evidence="5">
    <location>
        <begin position="61"/>
        <end position="392"/>
    </location>
</feature>
<organism evidence="6 7">
    <name type="scientific">Orbilia ellipsospora</name>
    <dbReference type="NCBI Taxonomy" id="2528407"/>
    <lineage>
        <taxon>Eukaryota</taxon>
        <taxon>Fungi</taxon>
        <taxon>Dikarya</taxon>
        <taxon>Ascomycota</taxon>
        <taxon>Pezizomycotina</taxon>
        <taxon>Orbiliomycetes</taxon>
        <taxon>Orbiliales</taxon>
        <taxon>Orbiliaceae</taxon>
        <taxon>Orbilia</taxon>
    </lineage>
</organism>
<dbReference type="InterPro" id="IPR001461">
    <property type="entry name" value="Aspartic_peptidase_A1"/>
</dbReference>
<dbReference type="InterPro" id="IPR033121">
    <property type="entry name" value="PEPTIDASE_A1"/>
</dbReference>
<evidence type="ECO:0000259" key="5">
    <source>
        <dbReference type="PROSITE" id="PS51767"/>
    </source>
</evidence>
<feature type="transmembrane region" description="Helical" evidence="3">
    <location>
        <begin position="456"/>
        <end position="476"/>
    </location>
</feature>